<dbReference type="PANTHER" id="PTHR35893:SF3">
    <property type="entry name" value="INNER MEMBRANE PROTEIN"/>
    <property type="match status" value="1"/>
</dbReference>
<protein>
    <recommendedName>
        <fullName evidence="2">DUF883 domain-containing protein</fullName>
    </recommendedName>
</protein>
<dbReference type="InterPro" id="IPR010279">
    <property type="entry name" value="YqjD/ElaB"/>
</dbReference>
<dbReference type="Pfam" id="PF19029">
    <property type="entry name" value="DUF883_C"/>
    <property type="match status" value="1"/>
</dbReference>
<feature type="transmembrane region" description="Helical" evidence="1">
    <location>
        <begin position="88"/>
        <end position="106"/>
    </location>
</feature>
<keyword evidence="1" id="KW-0472">Membrane</keyword>
<sequence>MAQTKPTTTPSQDIAELSKQIDALKEDISGLSSAFASLASSSRDAAITGAREKAAQARAAGEDQVDAMLRNAEELGQRTSTAIREQPAMAVGLAVGAGFLLGLLLGRR</sequence>
<dbReference type="PANTHER" id="PTHR35893">
    <property type="entry name" value="INNER MEMBRANE PROTEIN-RELATED"/>
    <property type="match status" value="1"/>
</dbReference>
<evidence type="ECO:0000256" key="1">
    <source>
        <dbReference type="SAM" id="Phobius"/>
    </source>
</evidence>
<evidence type="ECO:0000313" key="3">
    <source>
        <dbReference type="EMBL" id="MEV8467195.1"/>
    </source>
</evidence>
<gene>
    <name evidence="3" type="ORF">AB0T83_10435</name>
</gene>
<keyword evidence="1" id="KW-0812">Transmembrane</keyword>
<evidence type="ECO:0000259" key="2">
    <source>
        <dbReference type="Pfam" id="PF19029"/>
    </source>
</evidence>
<dbReference type="InterPro" id="IPR043605">
    <property type="entry name" value="DUF883_C"/>
</dbReference>
<evidence type="ECO:0000313" key="4">
    <source>
        <dbReference type="Proteomes" id="UP001553161"/>
    </source>
</evidence>
<proteinExistence type="predicted"/>
<accession>A0ABV3L6J0</accession>
<keyword evidence="1" id="KW-1133">Transmembrane helix</keyword>
<feature type="domain" description="DUF883" evidence="2">
    <location>
        <begin position="82"/>
        <end position="108"/>
    </location>
</feature>
<keyword evidence="4" id="KW-1185">Reference proteome</keyword>
<dbReference type="Proteomes" id="UP001553161">
    <property type="component" value="Unassembled WGS sequence"/>
</dbReference>
<reference evidence="3 4" key="1">
    <citation type="submission" date="2024-07" db="EMBL/GenBank/DDBJ databases">
        <authorList>
            <person name="Kang M."/>
        </authorList>
    </citation>
    <scope>NUCLEOTIDE SEQUENCE [LARGE SCALE GENOMIC DNA]</scope>
    <source>
        <strain evidence="3 4">DFM31</strain>
    </source>
</reference>
<dbReference type="EMBL" id="JBFBVU010000011">
    <property type="protein sequence ID" value="MEV8467195.1"/>
    <property type="molecule type" value="Genomic_DNA"/>
</dbReference>
<organism evidence="3 4">
    <name type="scientific">Meridianimarinicoccus marinus</name>
    <dbReference type="NCBI Taxonomy" id="3231483"/>
    <lineage>
        <taxon>Bacteria</taxon>
        <taxon>Pseudomonadati</taxon>
        <taxon>Pseudomonadota</taxon>
        <taxon>Alphaproteobacteria</taxon>
        <taxon>Rhodobacterales</taxon>
        <taxon>Paracoccaceae</taxon>
        <taxon>Meridianimarinicoccus</taxon>
    </lineage>
</organism>
<dbReference type="RefSeq" id="WP_366192974.1">
    <property type="nucleotide sequence ID" value="NZ_JBFBVU010000011.1"/>
</dbReference>
<name>A0ABV3L6J0_9RHOB</name>
<comment type="caution">
    <text evidence="3">The sequence shown here is derived from an EMBL/GenBank/DDBJ whole genome shotgun (WGS) entry which is preliminary data.</text>
</comment>